<keyword evidence="2" id="KW-1185">Reference proteome</keyword>
<comment type="caution">
    <text evidence="1">The sequence shown here is derived from an EMBL/GenBank/DDBJ whole genome shotgun (WGS) entry which is preliminary data.</text>
</comment>
<gene>
    <name evidence="1" type="ORF">KC19_6G108100</name>
</gene>
<name>A0A8T0HHG5_CERPU</name>
<organism evidence="1 2">
    <name type="scientific">Ceratodon purpureus</name>
    <name type="common">Fire moss</name>
    <name type="synonym">Dicranum purpureum</name>
    <dbReference type="NCBI Taxonomy" id="3225"/>
    <lineage>
        <taxon>Eukaryota</taxon>
        <taxon>Viridiplantae</taxon>
        <taxon>Streptophyta</taxon>
        <taxon>Embryophyta</taxon>
        <taxon>Bryophyta</taxon>
        <taxon>Bryophytina</taxon>
        <taxon>Bryopsida</taxon>
        <taxon>Dicranidae</taxon>
        <taxon>Pseudoditrichales</taxon>
        <taxon>Ditrichaceae</taxon>
        <taxon>Ceratodon</taxon>
    </lineage>
</organism>
<dbReference type="EMBL" id="CM026427">
    <property type="protein sequence ID" value="KAG0569689.1"/>
    <property type="molecule type" value="Genomic_DNA"/>
</dbReference>
<reference evidence="1 2" key="1">
    <citation type="submission" date="2020-06" db="EMBL/GenBank/DDBJ databases">
        <title>WGS assembly of Ceratodon purpureus strain R40.</title>
        <authorList>
            <person name="Carey S.B."/>
            <person name="Jenkins J."/>
            <person name="Shu S."/>
            <person name="Lovell J.T."/>
            <person name="Sreedasyam A."/>
            <person name="Maumus F."/>
            <person name="Tiley G.P."/>
            <person name="Fernandez-Pozo N."/>
            <person name="Barry K."/>
            <person name="Chen C."/>
            <person name="Wang M."/>
            <person name="Lipzen A."/>
            <person name="Daum C."/>
            <person name="Saski C.A."/>
            <person name="Payton A.C."/>
            <person name="Mcbreen J.C."/>
            <person name="Conrad R.E."/>
            <person name="Kollar L.M."/>
            <person name="Olsson S."/>
            <person name="Huttunen S."/>
            <person name="Landis J.B."/>
            <person name="Wickett N.J."/>
            <person name="Johnson M.G."/>
            <person name="Rensing S.A."/>
            <person name="Grimwood J."/>
            <person name="Schmutz J."/>
            <person name="Mcdaniel S.F."/>
        </authorList>
    </citation>
    <scope>NUCLEOTIDE SEQUENCE [LARGE SCALE GENOMIC DNA]</scope>
    <source>
        <strain evidence="1 2">R40</strain>
    </source>
</reference>
<evidence type="ECO:0000313" key="2">
    <source>
        <dbReference type="Proteomes" id="UP000822688"/>
    </source>
</evidence>
<protein>
    <submittedName>
        <fullName evidence="1">Uncharacterized protein</fullName>
    </submittedName>
</protein>
<proteinExistence type="predicted"/>
<sequence>MLHLQLFIATCTRRLTDPIPTWITPPKFLEIAGVHITTLGTNFGRVHCQGSS</sequence>
<evidence type="ECO:0000313" key="1">
    <source>
        <dbReference type="EMBL" id="KAG0569689.1"/>
    </source>
</evidence>
<accession>A0A8T0HHG5</accession>
<dbReference type="AlphaFoldDB" id="A0A8T0HHG5"/>
<dbReference type="Proteomes" id="UP000822688">
    <property type="component" value="Chromosome 6"/>
</dbReference>